<reference evidence="6 7" key="1">
    <citation type="submission" date="2021-09" db="EMBL/GenBank/DDBJ databases">
        <title>Genomic insights and catalytic innovation underlie evolution of tropane alkaloids biosynthesis.</title>
        <authorList>
            <person name="Wang Y.-J."/>
            <person name="Tian T."/>
            <person name="Huang J.-P."/>
            <person name="Huang S.-X."/>
        </authorList>
    </citation>
    <scope>NUCLEOTIDE SEQUENCE [LARGE SCALE GENOMIC DNA]</scope>
    <source>
        <strain evidence="6">KIB-2018</strain>
        <tissue evidence="6">Leaf</tissue>
    </source>
</reference>
<comment type="similarity">
    <text evidence="1 4">Belongs to the plant dirigent protein family.</text>
</comment>
<dbReference type="Pfam" id="PF03018">
    <property type="entry name" value="Dirigent"/>
    <property type="match status" value="1"/>
</dbReference>
<dbReference type="InterPro" id="IPR044859">
    <property type="entry name" value="Allene_oxi_cyc_Dirigent"/>
</dbReference>
<dbReference type="PANTHER" id="PTHR21495">
    <property type="entry name" value="NUCLEOPORIN-RELATED"/>
    <property type="match status" value="1"/>
</dbReference>
<dbReference type="AlphaFoldDB" id="A0AAV8T068"/>
<name>A0AAV8T068_9ROSI</name>
<dbReference type="InterPro" id="IPR004265">
    <property type="entry name" value="Dirigent"/>
</dbReference>
<evidence type="ECO:0000256" key="3">
    <source>
        <dbReference type="ARBA" id="ARBA00022525"/>
    </source>
</evidence>
<protein>
    <recommendedName>
        <fullName evidence="4">Dirigent protein</fullName>
    </recommendedName>
</protein>
<feature type="transmembrane region" description="Helical" evidence="5">
    <location>
        <begin position="6"/>
        <end position="26"/>
    </location>
</feature>
<evidence type="ECO:0000256" key="2">
    <source>
        <dbReference type="ARBA" id="ARBA00011738"/>
    </source>
</evidence>
<evidence type="ECO:0000256" key="4">
    <source>
        <dbReference type="RuleBase" id="RU363099"/>
    </source>
</evidence>
<keyword evidence="4" id="KW-0052">Apoplast</keyword>
<dbReference type="Proteomes" id="UP001159364">
    <property type="component" value="Linkage Group LG07"/>
</dbReference>
<comment type="caution">
    <text evidence="6">The sequence shown here is derived from an EMBL/GenBank/DDBJ whole genome shotgun (WGS) entry which is preliminary data.</text>
</comment>
<comment type="function">
    <text evidence="4">Dirigent proteins impart stereoselectivity on the phenoxy radical-coupling reaction, yielding optically active lignans from two molecules of coniferyl alcohol in the biosynthesis of lignans, flavonolignans, and alkaloids and thus plays a central role in plant secondary metabolism.</text>
</comment>
<comment type="subunit">
    <text evidence="2 4">Homodimer.</text>
</comment>
<dbReference type="EMBL" id="JAIWQS010000007">
    <property type="protein sequence ID" value="KAJ8760132.1"/>
    <property type="molecule type" value="Genomic_DNA"/>
</dbReference>
<keyword evidence="5" id="KW-0472">Membrane</keyword>
<sequence length="194" mass="21532">MARILLNLATQLMTISFLSSFSLILVTSEDRSYVRIVDKKELGLKKQKISHFRVYWHDILSGSNPTAVRIVPPPSNSSATSFGFLAMIDDPLTEGPNLTSKMVGRAQGLYGSAAQEELRLILAMNFVFTEGKFNGSSITILGSNKVSLNIREMPVIGGTGIFRLTRGYVQASTYYFNRSSGDTTVEYNIYVLHY</sequence>
<keyword evidence="5" id="KW-0812">Transmembrane</keyword>
<dbReference type="GO" id="GO:0048046">
    <property type="term" value="C:apoplast"/>
    <property type="evidence" value="ECO:0007669"/>
    <property type="project" value="UniProtKB-SubCell"/>
</dbReference>
<organism evidence="6 7">
    <name type="scientific">Erythroxylum novogranatense</name>
    <dbReference type="NCBI Taxonomy" id="1862640"/>
    <lineage>
        <taxon>Eukaryota</taxon>
        <taxon>Viridiplantae</taxon>
        <taxon>Streptophyta</taxon>
        <taxon>Embryophyta</taxon>
        <taxon>Tracheophyta</taxon>
        <taxon>Spermatophyta</taxon>
        <taxon>Magnoliopsida</taxon>
        <taxon>eudicotyledons</taxon>
        <taxon>Gunneridae</taxon>
        <taxon>Pentapetalae</taxon>
        <taxon>rosids</taxon>
        <taxon>fabids</taxon>
        <taxon>Malpighiales</taxon>
        <taxon>Erythroxylaceae</taxon>
        <taxon>Erythroxylum</taxon>
    </lineage>
</organism>
<keyword evidence="5" id="KW-1133">Transmembrane helix</keyword>
<evidence type="ECO:0000256" key="5">
    <source>
        <dbReference type="SAM" id="Phobius"/>
    </source>
</evidence>
<gene>
    <name evidence="6" type="ORF">K2173_010988</name>
</gene>
<evidence type="ECO:0000313" key="6">
    <source>
        <dbReference type="EMBL" id="KAJ8760132.1"/>
    </source>
</evidence>
<comment type="subcellular location">
    <subcellularLocation>
        <location evidence="4">Secreted</location>
        <location evidence="4">Extracellular space</location>
        <location evidence="4">Apoplast</location>
    </subcellularLocation>
</comment>
<evidence type="ECO:0000256" key="1">
    <source>
        <dbReference type="ARBA" id="ARBA00010746"/>
    </source>
</evidence>
<keyword evidence="3 4" id="KW-0964">Secreted</keyword>
<dbReference type="Gene3D" id="2.40.480.10">
    <property type="entry name" value="Allene oxide cyclase-like"/>
    <property type="match status" value="1"/>
</dbReference>
<keyword evidence="7" id="KW-1185">Reference proteome</keyword>
<proteinExistence type="inferred from homology"/>
<evidence type="ECO:0000313" key="7">
    <source>
        <dbReference type="Proteomes" id="UP001159364"/>
    </source>
</evidence>
<dbReference type="GO" id="GO:0009699">
    <property type="term" value="P:phenylpropanoid biosynthetic process"/>
    <property type="evidence" value="ECO:0007669"/>
    <property type="project" value="UniProtKB-ARBA"/>
</dbReference>
<accession>A0AAV8T068</accession>